<evidence type="ECO:0000313" key="12">
    <source>
        <dbReference type="EMBL" id="KAJ3642399.1"/>
    </source>
</evidence>
<evidence type="ECO:0008006" key="14">
    <source>
        <dbReference type="Google" id="ProtNLM"/>
    </source>
</evidence>
<dbReference type="EMBL" id="JALNTZ010000008">
    <property type="protein sequence ID" value="KAJ3642399.1"/>
    <property type="molecule type" value="Genomic_DNA"/>
</dbReference>
<dbReference type="AlphaFoldDB" id="A0AA38M4D9"/>
<evidence type="ECO:0000256" key="1">
    <source>
        <dbReference type="ARBA" id="ARBA00004448"/>
    </source>
</evidence>
<comment type="caution">
    <text evidence="12">The sequence shown here is derived from an EMBL/GenBank/DDBJ whole genome shotgun (WGS) entry which is preliminary data.</text>
</comment>
<feature type="repeat" description="Solcar" evidence="10">
    <location>
        <begin position="104"/>
        <end position="193"/>
    </location>
</feature>
<dbReference type="Proteomes" id="UP001168821">
    <property type="component" value="Unassembled WGS sequence"/>
</dbReference>
<dbReference type="InterPro" id="IPR023395">
    <property type="entry name" value="MCP_dom_sf"/>
</dbReference>
<evidence type="ECO:0000256" key="8">
    <source>
        <dbReference type="ARBA" id="ARBA00023128"/>
    </source>
</evidence>
<evidence type="ECO:0000256" key="10">
    <source>
        <dbReference type="PROSITE-ProRule" id="PRU00282"/>
    </source>
</evidence>
<evidence type="ECO:0000256" key="6">
    <source>
        <dbReference type="ARBA" id="ARBA00022792"/>
    </source>
</evidence>
<dbReference type="GO" id="GO:0005743">
    <property type="term" value="C:mitochondrial inner membrane"/>
    <property type="evidence" value="ECO:0007669"/>
    <property type="project" value="UniProtKB-SubCell"/>
</dbReference>
<proteinExistence type="inferred from homology"/>
<dbReference type="PANTHER" id="PTHR45928:SF1">
    <property type="entry name" value="RE38146P"/>
    <property type="match status" value="1"/>
</dbReference>
<evidence type="ECO:0000256" key="11">
    <source>
        <dbReference type="RuleBase" id="RU000488"/>
    </source>
</evidence>
<evidence type="ECO:0000313" key="13">
    <source>
        <dbReference type="Proteomes" id="UP001168821"/>
    </source>
</evidence>
<dbReference type="Gene3D" id="1.50.40.10">
    <property type="entry name" value="Mitochondrial carrier domain"/>
    <property type="match status" value="1"/>
</dbReference>
<evidence type="ECO:0000256" key="4">
    <source>
        <dbReference type="ARBA" id="ARBA00022692"/>
    </source>
</evidence>
<name>A0AA38M4D9_9CUCU</name>
<keyword evidence="8" id="KW-0496">Mitochondrion</keyword>
<dbReference type="Pfam" id="PF00153">
    <property type="entry name" value="Mito_carr"/>
    <property type="match status" value="3"/>
</dbReference>
<organism evidence="12 13">
    <name type="scientific">Zophobas morio</name>
    <dbReference type="NCBI Taxonomy" id="2755281"/>
    <lineage>
        <taxon>Eukaryota</taxon>
        <taxon>Metazoa</taxon>
        <taxon>Ecdysozoa</taxon>
        <taxon>Arthropoda</taxon>
        <taxon>Hexapoda</taxon>
        <taxon>Insecta</taxon>
        <taxon>Pterygota</taxon>
        <taxon>Neoptera</taxon>
        <taxon>Endopterygota</taxon>
        <taxon>Coleoptera</taxon>
        <taxon>Polyphaga</taxon>
        <taxon>Cucujiformia</taxon>
        <taxon>Tenebrionidae</taxon>
        <taxon>Zophobas</taxon>
    </lineage>
</organism>
<dbReference type="InterPro" id="IPR018108">
    <property type="entry name" value="MCP_transmembrane"/>
</dbReference>
<evidence type="ECO:0000256" key="3">
    <source>
        <dbReference type="ARBA" id="ARBA00022448"/>
    </source>
</evidence>
<evidence type="ECO:0000256" key="2">
    <source>
        <dbReference type="ARBA" id="ARBA00006375"/>
    </source>
</evidence>
<accession>A0AA38M4D9</accession>
<dbReference type="PANTHER" id="PTHR45928">
    <property type="entry name" value="RE38146P"/>
    <property type="match status" value="1"/>
</dbReference>
<comment type="subcellular location">
    <subcellularLocation>
        <location evidence="1">Mitochondrion inner membrane</location>
        <topology evidence="1">Multi-pass membrane protein</topology>
    </subcellularLocation>
</comment>
<keyword evidence="13" id="KW-1185">Reference proteome</keyword>
<dbReference type="SUPFAM" id="SSF103506">
    <property type="entry name" value="Mitochondrial carrier"/>
    <property type="match status" value="1"/>
</dbReference>
<dbReference type="PROSITE" id="PS50920">
    <property type="entry name" value="SOLCAR"/>
    <property type="match status" value="3"/>
</dbReference>
<keyword evidence="4 10" id="KW-0812">Transmembrane</keyword>
<reference evidence="12" key="1">
    <citation type="journal article" date="2023" name="G3 (Bethesda)">
        <title>Whole genome assemblies of Zophobas morio and Tenebrio molitor.</title>
        <authorList>
            <person name="Kaur S."/>
            <person name="Stinson S.A."/>
            <person name="diCenzo G.C."/>
        </authorList>
    </citation>
    <scope>NUCLEOTIDE SEQUENCE</scope>
    <source>
        <strain evidence="12">QUZm001</strain>
    </source>
</reference>
<evidence type="ECO:0000256" key="5">
    <source>
        <dbReference type="ARBA" id="ARBA00022737"/>
    </source>
</evidence>
<feature type="repeat" description="Solcar" evidence="10">
    <location>
        <begin position="1"/>
        <end position="90"/>
    </location>
</feature>
<evidence type="ECO:0000256" key="7">
    <source>
        <dbReference type="ARBA" id="ARBA00022989"/>
    </source>
</evidence>
<keyword evidence="6" id="KW-0999">Mitochondrion inner membrane</keyword>
<comment type="similarity">
    <text evidence="2 11">Belongs to the mitochondrial carrier (TC 2.A.29) family.</text>
</comment>
<keyword evidence="5" id="KW-0677">Repeat</keyword>
<evidence type="ECO:0000256" key="9">
    <source>
        <dbReference type="ARBA" id="ARBA00023136"/>
    </source>
</evidence>
<feature type="repeat" description="Solcar" evidence="10">
    <location>
        <begin position="203"/>
        <end position="294"/>
    </location>
</feature>
<keyword evidence="7" id="KW-1133">Transmembrane helix</keyword>
<gene>
    <name evidence="12" type="ORF">Zmor_025191</name>
</gene>
<keyword evidence="3 11" id="KW-0813">Transport</keyword>
<protein>
    <recommendedName>
        <fullName evidence="14">Solute carrier family 25 member 35</fullName>
    </recommendedName>
</protein>
<dbReference type="InterPro" id="IPR051508">
    <property type="entry name" value="Mito_Carrier_Antiporter"/>
</dbReference>
<sequence>MDFMIAGAAAMAACFFTNPLEVLKTRLQLQGELRAKNQHTIHYRNVLHAGYVVAKNDGVLALQKGLVPALWVQLIMNGMRLGTFQFGENQGYITDKNGNLVFYKSVLVGGAGGVIGQYFASPFFLVKTHLQAQAVQAIAVGYQHNHVGTWSALKNIFVKSGIKGLFRGAGGSVPRAFVGSVSQLTSFKYSKEFLNQYEFFSGKPLLTSLCGSMVGGVAISVMMTPFDLIMTRLYNQPVDANGKGILYGNYLDCVVKIFKSEGLSAFYKGVGPMYLRLGPHTVLCLVFWDELKLLYDKILPK</sequence>
<keyword evidence="9 10" id="KW-0472">Membrane</keyword>